<evidence type="ECO:0000313" key="5">
    <source>
        <dbReference type="EMBL" id="TFK49939.1"/>
    </source>
</evidence>
<feature type="domain" description="5'-3' exoribonuclease 1 SH3-like" evidence="2">
    <location>
        <begin position="396"/>
        <end position="462"/>
    </location>
</feature>
<keyword evidence="6" id="KW-1185">Reference proteome</keyword>
<evidence type="ECO:0000259" key="2">
    <source>
        <dbReference type="Pfam" id="PF18129"/>
    </source>
</evidence>
<evidence type="ECO:0000259" key="4">
    <source>
        <dbReference type="Pfam" id="PF18334"/>
    </source>
</evidence>
<dbReference type="Proteomes" id="UP000305948">
    <property type="component" value="Unassembled WGS sequence"/>
</dbReference>
<dbReference type="Pfam" id="PF18334">
    <property type="entry name" value="XRN1_D2_D3"/>
    <property type="match status" value="1"/>
</dbReference>
<protein>
    <submittedName>
        <fullName evidence="5">Uncharacterized protein</fullName>
    </submittedName>
</protein>
<dbReference type="InterPro" id="IPR047007">
    <property type="entry name" value="XRN1_D1_sf"/>
</dbReference>
<dbReference type="InterPro" id="IPR047008">
    <property type="entry name" value="XRN1_SH3_sf"/>
</dbReference>
<dbReference type="STRING" id="5364.A0A5C3MWN9"/>
<dbReference type="Gene3D" id="2.170.260.40">
    <property type="match status" value="1"/>
</dbReference>
<feature type="domain" description="Exoribonuclease Xrn1 D2/D3" evidence="4">
    <location>
        <begin position="152"/>
        <end position="376"/>
    </location>
</feature>
<evidence type="ECO:0000259" key="3">
    <source>
        <dbReference type="Pfam" id="PF18332"/>
    </source>
</evidence>
<reference evidence="5 6" key="1">
    <citation type="journal article" date="2019" name="Nat. Ecol. Evol.">
        <title>Megaphylogeny resolves global patterns of mushroom evolution.</title>
        <authorList>
            <person name="Varga T."/>
            <person name="Krizsan K."/>
            <person name="Foldi C."/>
            <person name="Dima B."/>
            <person name="Sanchez-Garcia M."/>
            <person name="Sanchez-Ramirez S."/>
            <person name="Szollosi G.J."/>
            <person name="Szarkandi J.G."/>
            <person name="Papp V."/>
            <person name="Albert L."/>
            <person name="Andreopoulos W."/>
            <person name="Angelini C."/>
            <person name="Antonin V."/>
            <person name="Barry K.W."/>
            <person name="Bougher N.L."/>
            <person name="Buchanan P."/>
            <person name="Buyck B."/>
            <person name="Bense V."/>
            <person name="Catcheside P."/>
            <person name="Chovatia M."/>
            <person name="Cooper J."/>
            <person name="Damon W."/>
            <person name="Desjardin D."/>
            <person name="Finy P."/>
            <person name="Geml J."/>
            <person name="Haridas S."/>
            <person name="Hughes K."/>
            <person name="Justo A."/>
            <person name="Karasinski D."/>
            <person name="Kautmanova I."/>
            <person name="Kiss B."/>
            <person name="Kocsube S."/>
            <person name="Kotiranta H."/>
            <person name="LaButti K.M."/>
            <person name="Lechner B.E."/>
            <person name="Liimatainen K."/>
            <person name="Lipzen A."/>
            <person name="Lukacs Z."/>
            <person name="Mihaltcheva S."/>
            <person name="Morgado L.N."/>
            <person name="Niskanen T."/>
            <person name="Noordeloos M.E."/>
            <person name="Ohm R.A."/>
            <person name="Ortiz-Santana B."/>
            <person name="Ovrebo C."/>
            <person name="Racz N."/>
            <person name="Riley R."/>
            <person name="Savchenko A."/>
            <person name="Shiryaev A."/>
            <person name="Soop K."/>
            <person name="Spirin V."/>
            <person name="Szebenyi C."/>
            <person name="Tomsovsky M."/>
            <person name="Tulloss R.E."/>
            <person name="Uehling J."/>
            <person name="Grigoriev I.V."/>
            <person name="Vagvolgyi C."/>
            <person name="Papp T."/>
            <person name="Martin F.M."/>
            <person name="Miettinen O."/>
            <person name="Hibbett D.S."/>
            <person name="Nagy L.G."/>
        </authorList>
    </citation>
    <scope>NUCLEOTIDE SEQUENCE [LARGE SCALE GENOMIC DNA]</scope>
    <source>
        <strain evidence="5 6">OMC1185</strain>
    </source>
</reference>
<gene>
    <name evidence="5" type="ORF">OE88DRAFT_1752007</name>
</gene>
<dbReference type="InterPro" id="IPR014722">
    <property type="entry name" value="Rib_uL2_dom2"/>
</dbReference>
<feature type="compositionally biased region" description="Low complexity" evidence="1">
    <location>
        <begin position="482"/>
        <end position="494"/>
    </location>
</feature>
<sequence length="620" mass="67707">MIVHIKNAHEDRKVEAIAQEMIDKKAFIGWPFLREGLVVAVSDELFKYEKMSVVPGAPKKVVSNPHSQQGLSLWKSKAERIDYYYSKRCGVIAGDIDILIHVRPLKGLKRLDSGAFVKDFEGADKEVEQALQMSVSEVMSEDVRFMEKEAPPLSEEFPEGSKVFFLGEHAYGVAAQITGTTQDSLSVVLAFFPSDKAENEEFKSVVRNRMSELYFPSFKVADMVAVSSKVISKITSSFMIITSDGQKVNLGLSLKFEGKGMKVIDYSRKINRYWEFSEKAVQLIREYKAKAPEVFIAAERSKDAMTKSREIFQDEDSDARVKELKTWLMSKGVRDFEPVSLFCDQLKKDTVKEIEDLQAKFTQGRSASAIKKAIVKGIPRQAVLKPAHAVYRLQNQRFALGDRVTMVQDSGSVPLSAKGVVIGLNAKSMDVVWDVPFMAGTTLGGRCSQYRGLTVEFNTCLNLTHAQYIASTNPRGPPPQQPQSSFQPRFGPYPAVRPPPGQAPAAGFRPAPGAAKQGTPMQILANPNRGRGGFNTAAPGLPSSPPADGVNGMANHQPPVAARGGFAPSHPRGFAPRGGRGGFNPNFRGRGGPPRTDRGRGAPFRGVGGRGRGAPAVASS</sequence>
<organism evidence="5 6">
    <name type="scientific">Heliocybe sulcata</name>
    <dbReference type="NCBI Taxonomy" id="5364"/>
    <lineage>
        <taxon>Eukaryota</taxon>
        <taxon>Fungi</taxon>
        <taxon>Dikarya</taxon>
        <taxon>Basidiomycota</taxon>
        <taxon>Agaricomycotina</taxon>
        <taxon>Agaricomycetes</taxon>
        <taxon>Gloeophyllales</taxon>
        <taxon>Gloeophyllaceae</taxon>
        <taxon>Heliocybe</taxon>
    </lineage>
</organism>
<dbReference type="OrthoDB" id="372487at2759"/>
<name>A0A5C3MWN9_9AGAM</name>
<evidence type="ECO:0000256" key="1">
    <source>
        <dbReference type="SAM" id="MobiDB-lite"/>
    </source>
</evidence>
<dbReference type="InterPro" id="IPR041106">
    <property type="entry name" value="XRN1_D2_D3"/>
</dbReference>
<proteinExistence type="predicted"/>
<feature type="domain" description="5'-3' exoribonuclease 1 D1" evidence="3">
    <location>
        <begin position="1"/>
        <end position="148"/>
    </location>
</feature>
<dbReference type="Pfam" id="PF18332">
    <property type="entry name" value="XRN1_D1"/>
    <property type="match status" value="1"/>
</dbReference>
<dbReference type="InterPro" id="IPR040992">
    <property type="entry name" value="XRN1_D1"/>
</dbReference>
<feature type="region of interest" description="Disordered" evidence="1">
    <location>
        <begin position="568"/>
        <end position="620"/>
    </location>
</feature>
<dbReference type="Pfam" id="PF18129">
    <property type="entry name" value="SH3_12"/>
    <property type="match status" value="1"/>
</dbReference>
<dbReference type="Gene3D" id="2.30.30.30">
    <property type="match status" value="1"/>
</dbReference>
<accession>A0A5C3MWN9</accession>
<evidence type="ECO:0000313" key="6">
    <source>
        <dbReference type="Proteomes" id="UP000305948"/>
    </source>
</evidence>
<dbReference type="Gene3D" id="2.30.30.750">
    <property type="match status" value="1"/>
</dbReference>
<feature type="compositionally biased region" description="Low complexity" evidence="1">
    <location>
        <begin position="503"/>
        <end position="515"/>
    </location>
</feature>
<dbReference type="AlphaFoldDB" id="A0A5C3MWN9"/>
<dbReference type="EMBL" id="ML213514">
    <property type="protein sequence ID" value="TFK49939.1"/>
    <property type="molecule type" value="Genomic_DNA"/>
</dbReference>
<dbReference type="InterPro" id="IPR041385">
    <property type="entry name" value="SH3_12"/>
</dbReference>
<feature type="region of interest" description="Disordered" evidence="1">
    <location>
        <begin position="471"/>
        <end position="538"/>
    </location>
</feature>